<dbReference type="EMBL" id="QZEZ01000001">
    <property type="protein sequence ID" value="RJK97637.1"/>
    <property type="molecule type" value="Genomic_DNA"/>
</dbReference>
<keyword evidence="5 9" id="KW-0812">Transmembrane</keyword>
<evidence type="ECO:0000256" key="7">
    <source>
        <dbReference type="ARBA" id="ARBA00023136"/>
    </source>
</evidence>
<evidence type="ECO:0000313" key="11">
    <source>
        <dbReference type="Proteomes" id="UP000265614"/>
    </source>
</evidence>
<feature type="region of interest" description="Disordered" evidence="8">
    <location>
        <begin position="1"/>
        <end position="29"/>
    </location>
</feature>
<comment type="subcellular location">
    <subcellularLocation>
        <location evidence="1">Cell membrane</location>
        <topology evidence="1">Multi-pass membrane protein</topology>
    </subcellularLocation>
</comment>
<evidence type="ECO:0000256" key="2">
    <source>
        <dbReference type="ARBA" id="ARBA00009773"/>
    </source>
</evidence>
<feature type="transmembrane region" description="Helical" evidence="9">
    <location>
        <begin position="106"/>
        <end position="125"/>
    </location>
</feature>
<name>A0A3A3Z6T6_9ACTN</name>
<proteinExistence type="inferred from homology"/>
<comment type="caution">
    <text evidence="10">The sequence shown here is derived from an EMBL/GenBank/DDBJ whole genome shotgun (WGS) entry which is preliminary data.</text>
</comment>
<evidence type="ECO:0000256" key="9">
    <source>
        <dbReference type="SAM" id="Phobius"/>
    </source>
</evidence>
<feature type="transmembrane region" description="Helical" evidence="9">
    <location>
        <begin position="305"/>
        <end position="324"/>
    </location>
</feature>
<accession>A0A3A3Z6T6</accession>
<protein>
    <submittedName>
        <fullName evidence="10">AI-2E family transporter</fullName>
    </submittedName>
</protein>
<dbReference type="GO" id="GO:0055085">
    <property type="term" value="P:transmembrane transport"/>
    <property type="evidence" value="ECO:0007669"/>
    <property type="project" value="TreeGrafter"/>
</dbReference>
<reference evidence="10 11" key="1">
    <citation type="submission" date="2018-09" db="EMBL/GenBank/DDBJ databases">
        <title>YIM 75000 draft genome.</title>
        <authorList>
            <person name="Tang S."/>
            <person name="Feng Y."/>
        </authorList>
    </citation>
    <scope>NUCLEOTIDE SEQUENCE [LARGE SCALE GENOMIC DNA]</scope>
    <source>
        <strain evidence="10 11">YIM 75000</strain>
    </source>
</reference>
<feature type="transmembrane region" description="Helical" evidence="9">
    <location>
        <begin position="216"/>
        <end position="241"/>
    </location>
</feature>
<evidence type="ECO:0000313" key="10">
    <source>
        <dbReference type="EMBL" id="RJK97637.1"/>
    </source>
</evidence>
<evidence type="ECO:0000256" key="1">
    <source>
        <dbReference type="ARBA" id="ARBA00004651"/>
    </source>
</evidence>
<feature type="region of interest" description="Disordered" evidence="8">
    <location>
        <begin position="419"/>
        <end position="461"/>
    </location>
</feature>
<feature type="transmembrane region" description="Helical" evidence="9">
    <location>
        <begin position="373"/>
        <end position="406"/>
    </location>
</feature>
<evidence type="ECO:0000256" key="8">
    <source>
        <dbReference type="SAM" id="MobiDB-lite"/>
    </source>
</evidence>
<evidence type="ECO:0000256" key="3">
    <source>
        <dbReference type="ARBA" id="ARBA00022448"/>
    </source>
</evidence>
<dbReference type="PANTHER" id="PTHR21716:SF53">
    <property type="entry name" value="PERMEASE PERM-RELATED"/>
    <property type="match status" value="1"/>
</dbReference>
<evidence type="ECO:0000256" key="4">
    <source>
        <dbReference type="ARBA" id="ARBA00022475"/>
    </source>
</evidence>
<feature type="transmembrane region" description="Helical" evidence="9">
    <location>
        <begin position="82"/>
        <end position="100"/>
    </location>
</feature>
<sequence>MTMPSLPSRHRLRDLLPGSSAGAVDLRDRDEPDPRLVQAAARAAQPYVDRSVQHAWDVHETSWDRLDPDRAVPWPVRASAAWAWRGLVLAAAVWVAIQVVSRLTLVVYSLVVALLLVALIGPAVPRLQRLGMGRTPAAALVFLGGVLAVLGILSAMTASLIAEGPDIVTNASSGITRIQDWLRTGPLGLEDRQIQGYLDQAQDWIVDNQGTLTQDAFGIFGTAGNILTGLVLALFTAFFFLKDGERIWRWFVQLFPRRGREAADEAGRRSWTALVGYVRGLVLIAAIDATGIGLVLVFVGVPLALPLAVLVFFGAFVPIVGAVVTGALAALVALVTNGVTAAVIVLIGILVVQQLEGNVLQPMIMSRSVSVHPLAVVLAVTAGGLLAGIGGAVVAVPLVAVLNTALLSLFGRARKLPEEVRDAPEGAPSPHPEDDARAERQIEEGPRAEGAARGGGGQTTP</sequence>
<feature type="transmembrane region" description="Helical" evidence="9">
    <location>
        <begin position="137"/>
        <end position="162"/>
    </location>
</feature>
<dbReference type="OrthoDB" id="9784366at2"/>
<feature type="transmembrane region" description="Helical" evidence="9">
    <location>
        <begin position="331"/>
        <end position="353"/>
    </location>
</feature>
<feature type="compositionally biased region" description="Basic and acidic residues" evidence="8">
    <location>
        <begin position="431"/>
        <end position="447"/>
    </location>
</feature>
<feature type="transmembrane region" description="Helical" evidence="9">
    <location>
        <begin position="277"/>
        <end position="299"/>
    </location>
</feature>
<dbReference type="PANTHER" id="PTHR21716">
    <property type="entry name" value="TRANSMEMBRANE PROTEIN"/>
    <property type="match status" value="1"/>
</dbReference>
<keyword evidence="4" id="KW-1003">Cell membrane</keyword>
<dbReference type="InterPro" id="IPR002549">
    <property type="entry name" value="AI-2E-like"/>
</dbReference>
<keyword evidence="3" id="KW-0813">Transport</keyword>
<gene>
    <name evidence="10" type="ORF">D5H78_01015</name>
</gene>
<organism evidence="10 11">
    <name type="scientific">Vallicoccus soli</name>
    <dbReference type="NCBI Taxonomy" id="2339232"/>
    <lineage>
        <taxon>Bacteria</taxon>
        <taxon>Bacillati</taxon>
        <taxon>Actinomycetota</taxon>
        <taxon>Actinomycetes</taxon>
        <taxon>Motilibacterales</taxon>
        <taxon>Vallicoccaceae</taxon>
        <taxon>Vallicoccus</taxon>
    </lineage>
</organism>
<comment type="similarity">
    <text evidence="2">Belongs to the autoinducer-2 exporter (AI-2E) (TC 2.A.86) family.</text>
</comment>
<evidence type="ECO:0000256" key="6">
    <source>
        <dbReference type="ARBA" id="ARBA00022989"/>
    </source>
</evidence>
<evidence type="ECO:0000256" key="5">
    <source>
        <dbReference type="ARBA" id="ARBA00022692"/>
    </source>
</evidence>
<dbReference type="AlphaFoldDB" id="A0A3A3Z6T6"/>
<keyword evidence="11" id="KW-1185">Reference proteome</keyword>
<dbReference type="Proteomes" id="UP000265614">
    <property type="component" value="Unassembled WGS sequence"/>
</dbReference>
<keyword evidence="7 9" id="KW-0472">Membrane</keyword>
<dbReference type="Pfam" id="PF01594">
    <property type="entry name" value="AI-2E_transport"/>
    <property type="match status" value="1"/>
</dbReference>
<dbReference type="GO" id="GO:0005886">
    <property type="term" value="C:plasma membrane"/>
    <property type="evidence" value="ECO:0007669"/>
    <property type="project" value="UniProtKB-SubCell"/>
</dbReference>
<feature type="compositionally biased region" description="Gly residues" evidence="8">
    <location>
        <begin position="452"/>
        <end position="461"/>
    </location>
</feature>
<keyword evidence="6 9" id="KW-1133">Transmembrane helix</keyword>